<comment type="caution">
    <text evidence="2">The sequence shown here is derived from an EMBL/GenBank/DDBJ whole genome shotgun (WGS) entry which is preliminary data.</text>
</comment>
<reference evidence="2" key="1">
    <citation type="journal article" date="2021" name="PeerJ">
        <title>Extensive microbial diversity within the chicken gut microbiome revealed by metagenomics and culture.</title>
        <authorList>
            <person name="Gilroy R."/>
            <person name="Ravi A."/>
            <person name="Getino M."/>
            <person name="Pursley I."/>
            <person name="Horton D.L."/>
            <person name="Alikhan N.F."/>
            <person name="Baker D."/>
            <person name="Gharbi K."/>
            <person name="Hall N."/>
            <person name="Watson M."/>
            <person name="Adriaenssens E.M."/>
            <person name="Foster-Nyarko E."/>
            <person name="Jarju S."/>
            <person name="Secka A."/>
            <person name="Antonio M."/>
            <person name="Oren A."/>
            <person name="Chaudhuri R.R."/>
            <person name="La Ragione R."/>
            <person name="Hildebrand F."/>
            <person name="Pallen M.J."/>
        </authorList>
    </citation>
    <scope>NUCLEOTIDE SEQUENCE</scope>
    <source>
        <strain evidence="2">G3-2149</strain>
    </source>
</reference>
<evidence type="ECO:0000313" key="2">
    <source>
        <dbReference type="EMBL" id="MBU3853457.1"/>
    </source>
</evidence>
<evidence type="ECO:0000256" key="1">
    <source>
        <dbReference type="SAM" id="SignalP"/>
    </source>
</evidence>
<name>A0A9E2L7B5_9BACT</name>
<evidence type="ECO:0000313" key="3">
    <source>
        <dbReference type="Proteomes" id="UP000823865"/>
    </source>
</evidence>
<reference evidence="2" key="2">
    <citation type="submission" date="2021-04" db="EMBL/GenBank/DDBJ databases">
        <authorList>
            <person name="Gilroy R."/>
        </authorList>
    </citation>
    <scope>NUCLEOTIDE SEQUENCE</scope>
    <source>
        <strain evidence="2">G3-2149</strain>
    </source>
</reference>
<keyword evidence="1" id="KW-0732">Signal</keyword>
<dbReference type="AlphaFoldDB" id="A0A9E2L7B5"/>
<feature type="signal peptide" evidence="1">
    <location>
        <begin position="1"/>
        <end position="21"/>
    </location>
</feature>
<proteinExistence type="predicted"/>
<accession>A0A9E2L7B5</accession>
<dbReference type="EMBL" id="JAHLFU010000137">
    <property type="protein sequence ID" value="MBU3853457.1"/>
    <property type="molecule type" value="Genomic_DNA"/>
</dbReference>
<dbReference type="Proteomes" id="UP000823865">
    <property type="component" value="Unassembled WGS sequence"/>
</dbReference>
<feature type="chain" id="PRO_5039512842" evidence="1">
    <location>
        <begin position="22"/>
        <end position="394"/>
    </location>
</feature>
<sequence>MKRLVYFFVCALMAVSMAAQSLNVSSSFTVQNDDLNRIENGQFVYDIEGVGQFVLSMDKNVSYEYSTTSIWFGKKRHRLVLQAGNGSVTAESFDPSKKIKITGVSLSGFAYSSWGLGRVKVADHSSTWPTDGFDVSPYTTASGTLNCWDACPIETEVKVSVITVKVDYAVYDLVPSVTVSDTESPEKEIRAYAEEIQLDRKLSAGWNTLCLPFDCQVSELGEGVVAQQFVAYDPTTGLNFEIVDHLEANKPYMVYCPTEIPAMTLFFTAREIYGATPQPVSYNGMTFIGNYEPGFSMYGKYGVAQNRLIKGGANAIVNGTRAYFEYADPASQAAFRINYQPMDATTGIGTVQAEQAVPQGVYTLQGVQVRADNNLQGLPAGVYIVNGHKVMVGK</sequence>
<gene>
    <name evidence="2" type="ORF">H9789_06520</name>
</gene>
<organism evidence="2 3">
    <name type="scientific">Candidatus Paraprevotella stercoravium</name>
    <dbReference type="NCBI Taxonomy" id="2838725"/>
    <lineage>
        <taxon>Bacteria</taxon>
        <taxon>Pseudomonadati</taxon>
        <taxon>Bacteroidota</taxon>
        <taxon>Bacteroidia</taxon>
        <taxon>Bacteroidales</taxon>
        <taxon>Prevotellaceae</taxon>
        <taxon>Paraprevotella</taxon>
    </lineage>
</organism>
<protein>
    <submittedName>
        <fullName evidence="2">Uncharacterized protein</fullName>
    </submittedName>
</protein>